<proteinExistence type="predicted"/>
<keyword evidence="2" id="KW-1185">Reference proteome</keyword>
<dbReference type="OrthoDB" id="5654048at2"/>
<dbReference type="STRING" id="456.Ljor_2064"/>
<dbReference type="EMBL" id="LNYJ01000011">
    <property type="protein sequence ID" value="KTD17758.1"/>
    <property type="molecule type" value="Genomic_DNA"/>
</dbReference>
<organism evidence="1 2">
    <name type="scientific">Legionella jordanis</name>
    <dbReference type="NCBI Taxonomy" id="456"/>
    <lineage>
        <taxon>Bacteria</taxon>
        <taxon>Pseudomonadati</taxon>
        <taxon>Pseudomonadota</taxon>
        <taxon>Gammaproteobacteria</taxon>
        <taxon>Legionellales</taxon>
        <taxon>Legionellaceae</taxon>
        <taxon>Legionella</taxon>
    </lineage>
</organism>
<evidence type="ECO:0000313" key="1">
    <source>
        <dbReference type="EMBL" id="KTD17758.1"/>
    </source>
</evidence>
<accession>A0A0W0VCD0</accession>
<evidence type="ECO:0000313" key="2">
    <source>
        <dbReference type="Proteomes" id="UP000055035"/>
    </source>
</evidence>
<protein>
    <submittedName>
        <fullName evidence="1">Uncharacterized protein</fullName>
    </submittedName>
</protein>
<sequence>MSQEKTELFPLEVLPAELIVKITSYLDAADESQKIKSIRSSNFPLFRDGLIRKNRILARLAQYAAEANTTQITALLKIRPDLRREVLFCLAGLAAQDEMEAILKEHPEDLLVKGRLRDISGRIFTSISVFQHAIWTKDICYMAKMMLDCLPQDSKGEEIRRQLLGQYKELMAKGVAYHLKGVCYESKGQFSLAPFIAAVADYKNKFSSLNYKEKTIYWRTVIGAAQALFPAHIRHYYCNPLNFLLKDLNVKEPKLKRSLQIYNQELNVFQMWNENLAGIGQAWAVAYIPGHRPTAAQALTAYGITEAPDLAEIDILRALDERWTTTDLPELVERLQLQNPQGQKGIECGF</sequence>
<reference evidence="1 2" key="1">
    <citation type="submission" date="2015-11" db="EMBL/GenBank/DDBJ databases">
        <title>Genomic analysis of 38 Legionella species identifies large and diverse effector repertoires.</title>
        <authorList>
            <person name="Burstein D."/>
            <person name="Amaro F."/>
            <person name="Zusman T."/>
            <person name="Lifshitz Z."/>
            <person name="Cohen O."/>
            <person name="Gilbert J.A."/>
            <person name="Pupko T."/>
            <person name="Shuman H.A."/>
            <person name="Segal G."/>
        </authorList>
    </citation>
    <scope>NUCLEOTIDE SEQUENCE [LARGE SCALE GENOMIC DNA]</scope>
    <source>
        <strain evidence="1 2">BL-540</strain>
    </source>
</reference>
<dbReference type="AlphaFoldDB" id="A0A0W0VCD0"/>
<comment type="caution">
    <text evidence="1">The sequence shown here is derived from an EMBL/GenBank/DDBJ whole genome shotgun (WGS) entry which is preliminary data.</text>
</comment>
<dbReference type="RefSeq" id="WP_058471483.1">
    <property type="nucleotide sequence ID" value="NZ_CAAAIC010000001.1"/>
</dbReference>
<dbReference type="Proteomes" id="UP000055035">
    <property type="component" value="Unassembled WGS sequence"/>
</dbReference>
<name>A0A0W0VCD0_9GAMM</name>
<gene>
    <name evidence="1" type="ORF">Ljor_2064</name>
</gene>
<dbReference type="PATRIC" id="fig|456.5.peg.2209"/>